<dbReference type="STRING" id="686832.A0A0C2YGI8"/>
<dbReference type="HOGENOM" id="CLU_115480_0_0_1"/>
<dbReference type="InterPro" id="IPR016181">
    <property type="entry name" value="Acyl_CoA_acyltransferase"/>
</dbReference>
<evidence type="ECO:0000259" key="1">
    <source>
        <dbReference type="Pfam" id="PF13302"/>
    </source>
</evidence>
<reference evidence="2 3" key="1">
    <citation type="submission" date="2014-04" db="EMBL/GenBank/DDBJ databases">
        <authorList>
            <consortium name="DOE Joint Genome Institute"/>
            <person name="Kuo A."/>
            <person name="Gay G."/>
            <person name="Dore J."/>
            <person name="Kohler A."/>
            <person name="Nagy L.G."/>
            <person name="Floudas D."/>
            <person name="Copeland A."/>
            <person name="Barry K.W."/>
            <person name="Cichocki N."/>
            <person name="Veneault-Fourrey C."/>
            <person name="LaButti K."/>
            <person name="Lindquist E.A."/>
            <person name="Lipzen A."/>
            <person name="Lundell T."/>
            <person name="Morin E."/>
            <person name="Murat C."/>
            <person name="Sun H."/>
            <person name="Tunlid A."/>
            <person name="Henrissat B."/>
            <person name="Grigoriev I.V."/>
            <person name="Hibbett D.S."/>
            <person name="Martin F."/>
            <person name="Nordberg H.P."/>
            <person name="Cantor M.N."/>
            <person name="Hua S.X."/>
        </authorList>
    </citation>
    <scope>NUCLEOTIDE SEQUENCE [LARGE SCALE GENOMIC DNA]</scope>
    <source>
        <strain evidence="3">h7</strain>
    </source>
</reference>
<evidence type="ECO:0000313" key="2">
    <source>
        <dbReference type="EMBL" id="KIM40207.1"/>
    </source>
</evidence>
<dbReference type="InterPro" id="IPR000182">
    <property type="entry name" value="GNAT_dom"/>
</dbReference>
<dbReference type="GO" id="GO:0016747">
    <property type="term" value="F:acyltransferase activity, transferring groups other than amino-acyl groups"/>
    <property type="evidence" value="ECO:0007669"/>
    <property type="project" value="InterPro"/>
</dbReference>
<dbReference type="OrthoDB" id="64477at2759"/>
<dbReference type="EMBL" id="KN831783">
    <property type="protein sequence ID" value="KIM40207.1"/>
    <property type="molecule type" value="Genomic_DNA"/>
</dbReference>
<dbReference type="Pfam" id="PF13302">
    <property type="entry name" value="Acetyltransf_3"/>
    <property type="match status" value="1"/>
</dbReference>
<dbReference type="Proteomes" id="UP000053424">
    <property type="component" value="Unassembled WGS sequence"/>
</dbReference>
<organism evidence="2 3">
    <name type="scientific">Hebeloma cylindrosporum</name>
    <dbReference type="NCBI Taxonomy" id="76867"/>
    <lineage>
        <taxon>Eukaryota</taxon>
        <taxon>Fungi</taxon>
        <taxon>Dikarya</taxon>
        <taxon>Basidiomycota</taxon>
        <taxon>Agaricomycotina</taxon>
        <taxon>Agaricomycetes</taxon>
        <taxon>Agaricomycetidae</taxon>
        <taxon>Agaricales</taxon>
        <taxon>Agaricineae</taxon>
        <taxon>Hymenogastraceae</taxon>
        <taxon>Hebeloma</taxon>
    </lineage>
</organism>
<feature type="domain" description="N-acetyltransferase" evidence="1">
    <location>
        <begin position="14"/>
        <end position="149"/>
    </location>
</feature>
<accession>A0A0C2YGI8</accession>
<sequence length="200" mass="22860">MPQHDIALESPWRRIKLVPPSAIDDEAVAACRTHPVTRRFLRFLPTHMTADEVKVRRESRAEDSRILDFYIHHLQEDGTGRFAGLTGHFNLDTANESCEAGIILAPELHGKNLATEVFYVLLEYIFEAQKLHRVTFETGSDNIAMRSWLEGVAGIRLEAERKECWKQLDGTFADVKGYAILDSEWRDTVKSRLARRLNGI</sequence>
<dbReference type="Gene3D" id="3.40.630.30">
    <property type="match status" value="1"/>
</dbReference>
<protein>
    <recommendedName>
        <fullName evidence="1">N-acetyltransferase domain-containing protein</fullName>
    </recommendedName>
</protein>
<dbReference type="PANTHER" id="PTHR43610">
    <property type="entry name" value="BLL6696 PROTEIN"/>
    <property type="match status" value="1"/>
</dbReference>
<name>A0A0C2YGI8_HEBCY</name>
<gene>
    <name evidence="2" type="ORF">M413DRAFT_28715</name>
</gene>
<proteinExistence type="predicted"/>
<keyword evidence="3" id="KW-1185">Reference proteome</keyword>
<evidence type="ECO:0000313" key="3">
    <source>
        <dbReference type="Proteomes" id="UP000053424"/>
    </source>
</evidence>
<reference evidence="3" key="2">
    <citation type="submission" date="2015-01" db="EMBL/GenBank/DDBJ databases">
        <title>Evolutionary Origins and Diversification of the Mycorrhizal Mutualists.</title>
        <authorList>
            <consortium name="DOE Joint Genome Institute"/>
            <consortium name="Mycorrhizal Genomics Consortium"/>
            <person name="Kohler A."/>
            <person name="Kuo A."/>
            <person name="Nagy L.G."/>
            <person name="Floudas D."/>
            <person name="Copeland A."/>
            <person name="Barry K.W."/>
            <person name="Cichocki N."/>
            <person name="Veneault-Fourrey C."/>
            <person name="LaButti K."/>
            <person name="Lindquist E.A."/>
            <person name="Lipzen A."/>
            <person name="Lundell T."/>
            <person name="Morin E."/>
            <person name="Murat C."/>
            <person name="Riley R."/>
            <person name="Ohm R."/>
            <person name="Sun H."/>
            <person name="Tunlid A."/>
            <person name="Henrissat B."/>
            <person name="Grigoriev I.V."/>
            <person name="Hibbett D.S."/>
            <person name="Martin F."/>
        </authorList>
    </citation>
    <scope>NUCLEOTIDE SEQUENCE [LARGE SCALE GENOMIC DNA]</scope>
    <source>
        <strain evidence="3">h7</strain>
    </source>
</reference>
<dbReference type="AlphaFoldDB" id="A0A0C2YGI8"/>
<dbReference type="PANTHER" id="PTHR43610:SF1">
    <property type="entry name" value="N-ACETYLTRANSFERASE DOMAIN-CONTAINING PROTEIN"/>
    <property type="match status" value="1"/>
</dbReference>
<dbReference type="SUPFAM" id="SSF55729">
    <property type="entry name" value="Acyl-CoA N-acyltransferases (Nat)"/>
    <property type="match status" value="1"/>
</dbReference>